<proteinExistence type="predicted"/>
<organism evidence="3 4">
    <name type="scientific">Hyaloscypha hepaticicola</name>
    <dbReference type="NCBI Taxonomy" id="2082293"/>
    <lineage>
        <taxon>Eukaryota</taxon>
        <taxon>Fungi</taxon>
        <taxon>Dikarya</taxon>
        <taxon>Ascomycota</taxon>
        <taxon>Pezizomycotina</taxon>
        <taxon>Leotiomycetes</taxon>
        <taxon>Helotiales</taxon>
        <taxon>Hyaloscyphaceae</taxon>
        <taxon>Hyaloscypha</taxon>
    </lineage>
</organism>
<evidence type="ECO:0000256" key="1">
    <source>
        <dbReference type="SAM" id="Phobius"/>
    </source>
</evidence>
<dbReference type="InterPro" id="IPR056119">
    <property type="entry name" value="DUF7702"/>
</dbReference>
<reference evidence="3 4" key="1">
    <citation type="submission" date="2016-05" db="EMBL/GenBank/DDBJ databases">
        <title>A degradative enzymes factory behind the ericoid mycorrhizal symbiosis.</title>
        <authorList>
            <consortium name="DOE Joint Genome Institute"/>
            <person name="Martino E."/>
            <person name="Morin E."/>
            <person name="Grelet G."/>
            <person name="Kuo A."/>
            <person name="Kohler A."/>
            <person name="Daghino S."/>
            <person name="Barry K."/>
            <person name="Choi C."/>
            <person name="Cichocki N."/>
            <person name="Clum A."/>
            <person name="Copeland A."/>
            <person name="Hainaut M."/>
            <person name="Haridas S."/>
            <person name="Labutti K."/>
            <person name="Lindquist E."/>
            <person name="Lipzen A."/>
            <person name="Khouja H.-R."/>
            <person name="Murat C."/>
            <person name="Ohm R."/>
            <person name="Olson A."/>
            <person name="Spatafora J."/>
            <person name="Veneault-Fourrey C."/>
            <person name="Henrissat B."/>
            <person name="Grigoriev I."/>
            <person name="Martin F."/>
            <person name="Perotto S."/>
        </authorList>
    </citation>
    <scope>NUCLEOTIDE SEQUENCE [LARGE SCALE GENOMIC DNA]</scope>
    <source>
        <strain evidence="3 4">UAMH 7357</strain>
    </source>
</reference>
<dbReference type="PANTHER" id="PTHR42109">
    <property type="entry name" value="UNPLACED GENOMIC SCAFFOLD UM_SCAF_CONTIG_1.265, WHOLE GENOME SHOTGUN SEQUENCE"/>
    <property type="match status" value="1"/>
</dbReference>
<dbReference type="STRING" id="1745343.A0A2J6QEE6"/>
<dbReference type="PANTHER" id="PTHR42109:SF2">
    <property type="entry name" value="INTEGRAL MEMBRANE PROTEIN"/>
    <property type="match status" value="1"/>
</dbReference>
<feature type="transmembrane region" description="Helical" evidence="1">
    <location>
        <begin position="199"/>
        <end position="217"/>
    </location>
</feature>
<feature type="domain" description="DUF7702" evidence="2">
    <location>
        <begin position="119"/>
        <end position="259"/>
    </location>
</feature>
<feature type="transmembrane region" description="Helical" evidence="1">
    <location>
        <begin position="237"/>
        <end position="260"/>
    </location>
</feature>
<keyword evidence="1" id="KW-0472">Membrane</keyword>
<dbReference type="Pfam" id="PF24800">
    <property type="entry name" value="DUF7702"/>
    <property type="match status" value="2"/>
</dbReference>
<gene>
    <name evidence="3" type="ORF">NA56DRAFT_594944</name>
</gene>
<keyword evidence="4" id="KW-1185">Reference proteome</keyword>
<sequence length="261" mass="28703">MVSTAQGIAYSELVVYIPVFLLTAIIIFRHGFQKQLGWIYLTIFCVIQIAGAIFEIKREQSPTNKTDIEWAEILQSVGLSPLLMASLGLLKRVTDEVSNHVRSMNNSFLPTSGIANIVTKRATANSRRSRIIQIAQLLTMIALILCIAGGIDEAGSKLSEGQKLTKIGIAIFAVIYVLLFALSVITMKDVGNAPREEKRIYMVVLIALPLIAVRLLWSILSAFGQSSDFSLNSPKPLIQLFMATVEEFIVVVCYTTVGLLI</sequence>
<feature type="transmembrane region" description="Helical" evidence="1">
    <location>
        <begin position="131"/>
        <end position="151"/>
    </location>
</feature>
<keyword evidence="1" id="KW-1133">Transmembrane helix</keyword>
<dbReference type="AlphaFoldDB" id="A0A2J6QEE6"/>
<keyword evidence="1" id="KW-0812">Transmembrane</keyword>
<feature type="transmembrane region" description="Helical" evidence="1">
    <location>
        <begin position="13"/>
        <end position="32"/>
    </location>
</feature>
<name>A0A2J6QEE6_9HELO</name>
<evidence type="ECO:0000313" key="4">
    <source>
        <dbReference type="Proteomes" id="UP000235672"/>
    </source>
</evidence>
<accession>A0A2J6QEE6</accession>
<feature type="transmembrane region" description="Helical" evidence="1">
    <location>
        <begin position="167"/>
        <end position="187"/>
    </location>
</feature>
<dbReference type="OrthoDB" id="2560628at2759"/>
<dbReference type="EMBL" id="KZ613472">
    <property type="protein sequence ID" value="PMD24639.1"/>
    <property type="molecule type" value="Genomic_DNA"/>
</dbReference>
<evidence type="ECO:0000313" key="3">
    <source>
        <dbReference type="EMBL" id="PMD24639.1"/>
    </source>
</evidence>
<evidence type="ECO:0000259" key="2">
    <source>
        <dbReference type="Pfam" id="PF24800"/>
    </source>
</evidence>
<feature type="transmembrane region" description="Helical" evidence="1">
    <location>
        <begin position="38"/>
        <end position="56"/>
    </location>
</feature>
<protein>
    <recommendedName>
        <fullName evidence="2">DUF7702 domain-containing protein</fullName>
    </recommendedName>
</protein>
<feature type="domain" description="DUF7702" evidence="2">
    <location>
        <begin position="3"/>
        <end position="116"/>
    </location>
</feature>
<dbReference type="Proteomes" id="UP000235672">
    <property type="component" value="Unassembled WGS sequence"/>
</dbReference>